<name>A0ABV7TCX0_9RHOB</name>
<dbReference type="InterPro" id="IPR006626">
    <property type="entry name" value="PbH1"/>
</dbReference>
<dbReference type="EMBL" id="JBHRXI010000001">
    <property type="protein sequence ID" value="MFC3612519.1"/>
    <property type="molecule type" value="Genomic_DNA"/>
</dbReference>
<dbReference type="InterPro" id="IPR011050">
    <property type="entry name" value="Pectin_lyase_fold/virulence"/>
</dbReference>
<protein>
    <submittedName>
        <fullName evidence="1">Choice-of-anchor Q domain-containing protein</fullName>
    </submittedName>
</protein>
<dbReference type="PANTHER" id="PTHR11319">
    <property type="entry name" value="G PROTEIN-COUPLED RECEPTOR-RELATED"/>
    <property type="match status" value="1"/>
</dbReference>
<keyword evidence="2" id="KW-1185">Reference proteome</keyword>
<dbReference type="NCBIfam" id="NF041518">
    <property type="entry name" value="choice_anch_Q"/>
    <property type="match status" value="2"/>
</dbReference>
<evidence type="ECO:0000313" key="2">
    <source>
        <dbReference type="Proteomes" id="UP001595629"/>
    </source>
</evidence>
<dbReference type="Gene3D" id="2.160.20.10">
    <property type="entry name" value="Single-stranded right-handed beta-helix, Pectin lyase-like"/>
    <property type="match status" value="3"/>
</dbReference>
<dbReference type="Proteomes" id="UP001595629">
    <property type="component" value="Unassembled WGS sequence"/>
</dbReference>
<organism evidence="1 2">
    <name type="scientific">Lutimaribacter marinistellae</name>
    <dbReference type="NCBI Taxonomy" id="1820329"/>
    <lineage>
        <taxon>Bacteria</taxon>
        <taxon>Pseudomonadati</taxon>
        <taxon>Pseudomonadota</taxon>
        <taxon>Alphaproteobacteria</taxon>
        <taxon>Rhodobacterales</taxon>
        <taxon>Roseobacteraceae</taxon>
        <taxon>Lutimaribacter</taxon>
    </lineage>
</organism>
<evidence type="ECO:0000313" key="1">
    <source>
        <dbReference type="EMBL" id="MFC3612519.1"/>
    </source>
</evidence>
<gene>
    <name evidence="1" type="ORF">ACFORG_01995</name>
</gene>
<comment type="caution">
    <text evidence="1">The sequence shown here is derived from an EMBL/GenBank/DDBJ whole genome shotgun (WGS) entry which is preliminary data.</text>
</comment>
<proteinExistence type="predicted"/>
<dbReference type="InterPro" id="IPR059226">
    <property type="entry name" value="Choice_anch_Q_dom"/>
</dbReference>
<sequence>MATFTVTTVFDEPYGGFETANSPDNTGLSLREAIGIAAATAGDDIIDFAPSLIGSTFELTEGALLINDTDQITILGSVSLDAKSRFGVFDIDGGNATLDGLTLTGGSAAAGGAFNVASGAGLTLVDTTVTGNDALGGGGGGYVAGTLTAVNATFADNEGFDNGGGLSISSTGVVTLANVSFHGNLSGGGGGAIRNEGQVAADNITVTGSSGYYTGAVSNGPTGTLTLNNSILVGNTVGSLSDGGVDLTNEVGGTLNAGGTTLLGQATSVGTITDTGNTAASVFAATTIVNGVTAGVLADNGGAVETVLILAGGAADDTGDATVLPADVEDVDGDGDTIETLPLDARGAAREVGAALDLGALELTKTLTVTTALDQAFDGGTLEQERVDGGGLSLREALAFATTGYTITFDSSANGTISLSSELTIDDAVSIVGNGEAQTILDAGGLSRVMLITGANGMDVALSGMTLQGGYASGNGGGISASGVDLALTNVSVANNYALGNGGGVHAVSGSTVTAVESTVSGNTGYASESFGGGIYTSGDLSLSNTDITSNTVNSSFSSAAGRAGGVYVGGDLTIVGGSISNNGADGGTSGDSQVSQGGGAFVVGNVTIDGATISDNTLVGGGSTRGGGVYAGGTLELANSTVTGNSTTGVGLSSSYFSRGGGIYAGGAVTIANSTLSNNAARSEYGATFGGGLYAGGTLDLTATTLSGNNATSQYGDAAGGGVFSDGAATLTGTTLSGNTASANASYGLYYSYTPIRRAEGGGIKAAGGLTMTGGTISGNTAETEWGRAYGGGADIDSAGTLIGVTIDSNTAYSVEDQSSSSVSARGGGLHTGFLRIGLYSSTLSNNLAYARSDNAAGGGIFGAGTIANTTAYGNSAEGIFSYGGGLYIRTTSTLTSSTITGNYAEDSGGGVHVRPFRDITVSNSIIAGNGGNPTFSSTTDFYARDGATDLGGNVISSQAATYLTAGTNAVTDTLTDIFDSVGSLSLGRQTFDAGLLADNGGSVQTVLIAETGVAVDAGLTDNLPADAADIDGDANTTEALPQDARGEARVGNITGSSLDLVDAGAVELTPVGTLTVTTLDDEDFGGGDLATEIADGAGLSLREAIGLVNAGIESSTTAIDFESGLGTLLTLSNNRLEIEKSVTIDGAALPGLTLDAINGDRHFDVETSEGSTVTLANMTLTNGTAIAAGAVLHAEGALTVDAVRFVDNDGGAGSGGAILSISGADALIVQSSYFSGNTSQAFGGAISSESATIDITDSEFTGNSAAMAGAIYSRQAATIAGSDFSNNDVSTTSLATGGAIRMQLGALDISDSTFSTNTATATASEGIARGGAIYGFQSDMTVTNTTVTDSRAQTNNAGTTPAEIASGGAFYLNAGSLVLTQSSVESNTAQVIDGTAAGGGLSFTNSASATIIDTEISDNLATIYVSNGSPLGGGVYLASGASLETFNTTISGNSAVGGFLDLGGGLAVGTNALASATLVNTTFHGNSANNGGAIYHGGNVAGSTIELIHSTVTGNTGANGAGLFGKTQDGTLRVENSIVTGNYGYFSEIRDVLSGGGNVISSNTALFTADATDVVENDASLVFGATETQTVGGYSVTGGQLSNNGGSVRTVMLNETGVAVDHGLAANVPATDPQDLDGDSITAEALPVDARGQARQIDLQTGVEGLAPDAGALELQNLSLLVTTLDDETFEAAVDNAADGNGLSLREAIGIANSNSGEHTITFDESLAGGTIFLGGSGLLELTRSIHIDGDIQGDGDRDITLDANSSLGADDASSGHFYAGAGAYANGGITATLEGLTLVNAASDPTSVGIVGGGDLVLTNTGITGGATGGVLVDRGNVTIADSEISGNTSAVIGGVLVYSGDLTLTNSTVSNNTGLDGGGIYASYGTVQISGSTISGNEAFYYGGGISTYQTVSTTIINSQITNNTAYGYDASSGNYFGNGGGLWSDGDGSVTISGTTISGNYAAYDGGGTMIVRSGAVTITDSSITGNTAYDAGGGLNLYPQTGETTIAGSTIANNSANDGGGIYADEMPLGLSISDSTISGNTVGNDGGGIFAVSNADSVLSLTNTTLAHNSAADDGGGLWLDGVSAPSGYENRVSIVNSTVTGNFSGELGGGLYLGSAAALSSITNSIVTGNRAISSTALGYDQAGGQNDVLSYASYGTSTFASLSIIGGTFFDASGSTTALGDQATVAATIFDETVDFVDLNGDGAQQLGDGEVSLIGRAAGRINANGGQVETAALLATSDNPAINEGDSTLAVDGSAAPLSNDARGVGFDRVVAGEVDLGAFEAQLPLGFLDQIAEFGTTTLDSVGGTISLSQSYVDPIVFARINSANEADPVTVRITRVGTTSFDAFLEEPEYLDEIHGAEAISYFVVEKGAWIFEDGTVLEAGVRTTDRLAPAGGFDPLAFTPGHFVETPIVLSQVQSFNGSDWVVTRQRDVSSDGFELAMQEQESKQTGFHVDEEIGWLAISEGSGTFSGNSLEARLTDNRVSSEPFDQVFSKDFAEPPTVLSQVMSFNGNNTVQSRITSVSETGVTLFAEEETSQDAETFHFPEDTALLALSGSGTLFGAQATDRVIAETGTFEVGTTPGLVTLTRDFENPVVFATVQSDVESDPVAVRFDNVTSNSFEILLQEPSNADGTHAPESLRWIVLEAGTWELSDGTRLEVGTIESDLVTRDGFESVNFAQGFSETPAVFSQIQTFNGTDWTVTRQDGADASGFDVAMQEEERLGSHWSETIGWFAIDGTSGTWDGLLFESGIASEVDDSADTFVFNQSFAETPGVIGALASFNGSDTAVARVDNVTSTDASLRILEETTLDTEVAHLPEDVSYFAIGGEGVLTGGEWV</sequence>
<dbReference type="RefSeq" id="WP_386733700.1">
    <property type="nucleotide sequence ID" value="NZ_JBHRXI010000001.1"/>
</dbReference>
<dbReference type="SMART" id="SM00710">
    <property type="entry name" value="PbH1"/>
    <property type="match status" value="34"/>
</dbReference>
<dbReference type="SUPFAM" id="SSF51126">
    <property type="entry name" value="Pectin lyase-like"/>
    <property type="match status" value="8"/>
</dbReference>
<dbReference type="PANTHER" id="PTHR11319:SF35">
    <property type="entry name" value="OUTER MEMBRANE PROTEIN PMPC-RELATED"/>
    <property type="match status" value="1"/>
</dbReference>
<reference evidence="2" key="1">
    <citation type="journal article" date="2019" name="Int. J. Syst. Evol. Microbiol.">
        <title>The Global Catalogue of Microorganisms (GCM) 10K type strain sequencing project: providing services to taxonomists for standard genome sequencing and annotation.</title>
        <authorList>
            <consortium name="The Broad Institute Genomics Platform"/>
            <consortium name="The Broad Institute Genome Sequencing Center for Infectious Disease"/>
            <person name="Wu L."/>
            <person name="Ma J."/>
        </authorList>
    </citation>
    <scope>NUCLEOTIDE SEQUENCE [LARGE SCALE GENOMIC DNA]</scope>
    <source>
        <strain evidence="2">KCTC 42911</strain>
    </source>
</reference>
<dbReference type="InterPro" id="IPR012334">
    <property type="entry name" value="Pectin_lyas_fold"/>
</dbReference>
<accession>A0ABV7TCX0</accession>